<protein>
    <submittedName>
        <fullName evidence="1">Uncharacterized protein</fullName>
    </submittedName>
</protein>
<keyword evidence="2" id="KW-1185">Reference proteome</keyword>
<name>A0AAV9E1N5_ACOCL</name>
<dbReference type="AlphaFoldDB" id="A0AAV9E1N5"/>
<sequence length="232" mass="26543">MAVRLCSLVWRYLSQGQISCTLSHNRKGVASGRWNVRFARCLREEELGEAVSLQGILRNVQVVFSVTDQVTWPFDTSTGYTASHGYDWYTHNRNEETFGDQKCLRRLRSSYGWSTSHILTRCYRAKWSPNSSTSCILYTEGKELALSSALAPLLWSYGPRLHESRRSASNISQLRTCGSRPPADLSLVAEIKRCLIPVGPWAIWTTRNAAIFHGQRFYFENMWDTFSNLVCE</sequence>
<comment type="caution">
    <text evidence="1">The sequence shown here is derived from an EMBL/GenBank/DDBJ whole genome shotgun (WGS) entry which is preliminary data.</text>
</comment>
<reference evidence="1" key="2">
    <citation type="submission" date="2023-06" db="EMBL/GenBank/DDBJ databases">
        <authorList>
            <person name="Ma L."/>
            <person name="Liu K.-W."/>
            <person name="Li Z."/>
            <person name="Hsiao Y.-Y."/>
            <person name="Qi Y."/>
            <person name="Fu T."/>
            <person name="Tang G."/>
            <person name="Zhang D."/>
            <person name="Sun W.-H."/>
            <person name="Liu D.-K."/>
            <person name="Li Y."/>
            <person name="Chen G.-Z."/>
            <person name="Liu X.-D."/>
            <person name="Liao X.-Y."/>
            <person name="Jiang Y.-T."/>
            <person name="Yu X."/>
            <person name="Hao Y."/>
            <person name="Huang J."/>
            <person name="Zhao X.-W."/>
            <person name="Ke S."/>
            <person name="Chen Y.-Y."/>
            <person name="Wu W.-L."/>
            <person name="Hsu J.-L."/>
            <person name="Lin Y.-F."/>
            <person name="Huang M.-D."/>
            <person name="Li C.-Y."/>
            <person name="Huang L."/>
            <person name="Wang Z.-W."/>
            <person name="Zhao X."/>
            <person name="Zhong W.-Y."/>
            <person name="Peng D.-H."/>
            <person name="Ahmad S."/>
            <person name="Lan S."/>
            <person name="Zhang J.-S."/>
            <person name="Tsai W.-C."/>
            <person name="Van De Peer Y."/>
            <person name="Liu Z.-J."/>
        </authorList>
    </citation>
    <scope>NUCLEOTIDE SEQUENCE</scope>
    <source>
        <strain evidence="1">CP</strain>
        <tissue evidence="1">Leaves</tissue>
    </source>
</reference>
<organism evidence="1 2">
    <name type="scientific">Acorus calamus</name>
    <name type="common">Sweet flag</name>
    <dbReference type="NCBI Taxonomy" id="4465"/>
    <lineage>
        <taxon>Eukaryota</taxon>
        <taxon>Viridiplantae</taxon>
        <taxon>Streptophyta</taxon>
        <taxon>Embryophyta</taxon>
        <taxon>Tracheophyta</taxon>
        <taxon>Spermatophyta</taxon>
        <taxon>Magnoliopsida</taxon>
        <taxon>Liliopsida</taxon>
        <taxon>Acoraceae</taxon>
        <taxon>Acorus</taxon>
    </lineage>
</organism>
<evidence type="ECO:0000313" key="1">
    <source>
        <dbReference type="EMBL" id="KAK1306037.1"/>
    </source>
</evidence>
<accession>A0AAV9E1N5</accession>
<dbReference type="Proteomes" id="UP001180020">
    <property type="component" value="Unassembled WGS sequence"/>
</dbReference>
<evidence type="ECO:0000313" key="2">
    <source>
        <dbReference type="Proteomes" id="UP001180020"/>
    </source>
</evidence>
<proteinExistence type="predicted"/>
<dbReference type="EMBL" id="JAUJYO010000010">
    <property type="protein sequence ID" value="KAK1306037.1"/>
    <property type="molecule type" value="Genomic_DNA"/>
</dbReference>
<reference evidence="1" key="1">
    <citation type="journal article" date="2023" name="Nat. Commun.">
        <title>Diploid and tetraploid genomes of Acorus and the evolution of monocots.</title>
        <authorList>
            <person name="Ma L."/>
            <person name="Liu K.W."/>
            <person name="Li Z."/>
            <person name="Hsiao Y.Y."/>
            <person name="Qi Y."/>
            <person name="Fu T."/>
            <person name="Tang G.D."/>
            <person name="Zhang D."/>
            <person name="Sun W.H."/>
            <person name="Liu D.K."/>
            <person name="Li Y."/>
            <person name="Chen G.Z."/>
            <person name="Liu X.D."/>
            <person name="Liao X.Y."/>
            <person name="Jiang Y.T."/>
            <person name="Yu X."/>
            <person name="Hao Y."/>
            <person name="Huang J."/>
            <person name="Zhao X.W."/>
            <person name="Ke S."/>
            <person name="Chen Y.Y."/>
            <person name="Wu W.L."/>
            <person name="Hsu J.L."/>
            <person name="Lin Y.F."/>
            <person name="Huang M.D."/>
            <person name="Li C.Y."/>
            <person name="Huang L."/>
            <person name="Wang Z.W."/>
            <person name="Zhao X."/>
            <person name="Zhong W.Y."/>
            <person name="Peng D.H."/>
            <person name="Ahmad S."/>
            <person name="Lan S."/>
            <person name="Zhang J.S."/>
            <person name="Tsai W.C."/>
            <person name="Van de Peer Y."/>
            <person name="Liu Z.J."/>
        </authorList>
    </citation>
    <scope>NUCLEOTIDE SEQUENCE</scope>
    <source>
        <strain evidence="1">CP</strain>
    </source>
</reference>
<gene>
    <name evidence="1" type="ORF">QJS10_CPA10g00750</name>
</gene>